<protein>
    <recommendedName>
        <fullName evidence="1">Aminoglycoside phosphotransferase domain-containing protein</fullName>
    </recommendedName>
</protein>
<dbReference type="Proteomes" id="UP001519295">
    <property type="component" value="Unassembled WGS sequence"/>
</dbReference>
<dbReference type="InterPro" id="IPR002575">
    <property type="entry name" value="Aminoglycoside_PTrfase"/>
</dbReference>
<reference evidence="2 3" key="1">
    <citation type="submission" date="2021-03" db="EMBL/GenBank/DDBJ databases">
        <title>Sequencing the genomes of 1000 actinobacteria strains.</title>
        <authorList>
            <person name="Klenk H.-P."/>
        </authorList>
    </citation>
    <scope>NUCLEOTIDE SEQUENCE [LARGE SCALE GENOMIC DNA]</scope>
    <source>
        <strain evidence="2 3">DSM 45256</strain>
    </source>
</reference>
<comment type="caution">
    <text evidence="2">The sequence shown here is derived from an EMBL/GenBank/DDBJ whole genome shotgun (WGS) entry which is preliminary data.</text>
</comment>
<dbReference type="EMBL" id="JAGINU010000004">
    <property type="protein sequence ID" value="MBP2371697.1"/>
    <property type="molecule type" value="Genomic_DNA"/>
</dbReference>
<feature type="domain" description="Aminoglycoside phosphotransferase" evidence="1">
    <location>
        <begin position="13"/>
        <end position="63"/>
    </location>
</feature>
<accession>A0ABS4W659</accession>
<sequence>MIDLSPWLGLSVVAPLGGGHRNDVYEVRGHDRLVARRTSRSAPALDRELDLMEFLERHGFVVP</sequence>
<dbReference type="SUPFAM" id="SSF56112">
    <property type="entry name" value="Protein kinase-like (PK-like)"/>
    <property type="match status" value="1"/>
</dbReference>
<evidence type="ECO:0000313" key="3">
    <source>
        <dbReference type="Proteomes" id="UP001519295"/>
    </source>
</evidence>
<evidence type="ECO:0000313" key="2">
    <source>
        <dbReference type="EMBL" id="MBP2371697.1"/>
    </source>
</evidence>
<organism evidence="2 3">
    <name type="scientific">Pseudonocardia parietis</name>
    <dbReference type="NCBI Taxonomy" id="570936"/>
    <lineage>
        <taxon>Bacteria</taxon>
        <taxon>Bacillati</taxon>
        <taxon>Actinomycetota</taxon>
        <taxon>Actinomycetes</taxon>
        <taxon>Pseudonocardiales</taxon>
        <taxon>Pseudonocardiaceae</taxon>
        <taxon>Pseudonocardia</taxon>
    </lineage>
</organism>
<name>A0ABS4W659_9PSEU</name>
<proteinExistence type="predicted"/>
<dbReference type="RefSeq" id="WP_210036816.1">
    <property type="nucleotide sequence ID" value="NZ_JAGINU010000004.1"/>
</dbReference>
<keyword evidence="3" id="KW-1185">Reference proteome</keyword>
<gene>
    <name evidence="2" type="ORF">JOF36_007470</name>
</gene>
<dbReference type="Pfam" id="PF01636">
    <property type="entry name" value="APH"/>
    <property type="match status" value="1"/>
</dbReference>
<dbReference type="InterPro" id="IPR011009">
    <property type="entry name" value="Kinase-like_dom_sf"/>
</dbReference>
<evidence type="ECO:0000259" key="1">
    <source>
        <dbReference type="Pfam" id="PF01636"/>
    </source>
</evidence>